<sequence>MITTTGQHGIAFTNRLVWPYANTFGGTTLVFFLPPGTHLQPSKIVIISLFYLSLKIYPLYLNFNHPNNSKLVSMSCEPVSAINYYEDLEPPIEIRVIKKWVPYKKRKWIPPKKSTKLCYLFVDIHGDAIEAIAHIDSQSYFDSIITVQSCYIVNNYISQPQRRYMPAVPHKASIRFGRRASFVPITNCNIPDHYYNFADFKVLEIRMRPQKMLTGSPRLVTTPATTVVLNPTSVDTASHVYRLQQLPKMTADNNTVTIAQLLTKNVHEHSTATGTTPSALSAPGNCIQFAQDLSAQIMTTSIRGSGK</sequence>
<name>A0AAD5CVQ8_AMBAR</name>
<reference evidence="1" key="1">
    <citation type="submission" date="2022-06" db="EMBL/GenBank/DDBJ databases">
        <title>Uncovering the hologenomic basis of an extraordinary plant invasion.</title>
        <authorList>
            <person name="Bieker V.C."/>
            <person name="Martin M.D."/>
            <person name="Gilbert T."/>
            <person name="Hodgins K."/>
            <person name="Battlay P."/>
            <person name="Petersen B."/>
            <person name="Wilson J."/>
        </authorList>
    </citation>
    <scope>NUCLEOTIDE SEQUENCE</scope>
    <source>
        <strain evidence="1">AA19_3_7</strain>
        <tissue evidence="1">Leaf</tissue>
    </source>
</reference>
<evidence type="ECO:0000313" key="2">
    <source>
        <dbReference type="Proteomes" id="UP001206925"/>
    </source>
</evidence>
<evidence type="ECO:0000313" key="1">
    <source>
        <dbReference type="EMBL" id="KAI7749213.1"/>
    </source>
</evidence>
<gene>
    <name evidence="1" type="ORF">M8C21_004497</name>
</gene>
<organism evidence="1 2">
    <name type="scientific">Ambrosia artemisiifolia</name>
    <name type="common">Common ragweed</name>
    <dbReference type="NCBI Taxonomy" id="4212"/>
    <lineage>
        <taxon>Eukaryota</taxon>
        <taxon>Viridiplantae</taxon>
        <taxon>Streptophyta</taxon>
        <taxon>Embryophyta</taxon>
        <taxon>Tracheophyta</taxon>
        <taxon>Spermatophyta</taxon>
        <taxon>Magnoliopsida</taxon>
        <taxon>eudicotyledons</taxon>
        <taxon>Gunneridae</taxon>
        <taxon>Pentapetalae</taxon>
        <taxon>asterids</taxon>
        <taxon>campanulids</taxon>
        <taxon>Asterales</taxon>
        <taxon>Asteraceae</taxon>
        <taxon>Asteroideae</taxon>
        <taxon>Heliantheae alliance</taxon>
        <taxon>Heliantheae</taxon>
        <taxon>Ambrosia</taxon>
    </lineage>
</organism>
<keyword evidence="2" id="KW-1185">Reference proteome</keyword>
<comment type="caution">
    <text evidence="1">The sequence shown here is derived from an EMBL/GenBank/DDBJ whole genome shotgun (WGS) entry which is preliminary data.</text>
</comment>
<dbReference type="Proteomes" id="UP001206925">
    <property type="component" value="Unassembled WGS sequence"/>
</dbReference>
<dbReference type="InterPro" id="IPR012340">
    <property type="entry name" value="NA-bd_OB-fold"/>
</dbReference>
<dbReference type="Gene3D" id="2.40.50.140">
    <property type="entry name" value="Nucleic acid-binding proteins"/>
    <property type="match status" value="1"/>
</dbReference>
<protein>
    <submittedName>
        <fullName evidence="1">Uncharacterized protein</fullName>
    </submittedName>
</protein>
<dbReference type="AlphaFoldDB" id="A0AAD5CVQ8"/>
<dbReference type="EMBL" id="JAMZMK010006394">
    <property type="protein sequence ID" value="KAI7749213.1"/>
    <property type="molecule type" value="Genomic_DNA"/>
</dbReference>
<accession>A0AAD5CVQ8</accession>
<proteinExistence type="predicted"/>